<dbReference type="InterPro" id="IPR052973">
    <property type="entry name" value="Fungal_sec-metab_reg_TF"/>
</dbReference>
<evidence type="ECO:0000313" key="2">
    <source>
        <dbReference type="EMBL" id="KAK3388504.1"/>
    </source>
</evidence>
<proteinExistence type="predicted"/>
<feature type="compositionally biased region" description="Polar residues" evidence="1">
    <location>
        <begin position="329"/>
        <end position="341"/>
    </location>
</feature>
<dbReference type="PANTHER" id="PTHR35392:SF3">
    <property type="entry name" value="ZN(2)-C6 FUNGAL-TYPE DOMAIN-CONTAINING PROTEIN"/>
    <property type="match status" value="1"/>
</dbReference>
<evidence type="ECO:0000313" key="3">
    <source>
        <dbReference type="Proteomes" id="UP001281003"/>
    </source>
</evidence>
<accession>A0AAE0NVQ5</accession>
<dbReference type="AlphaFoldDB" id="A0AAE0NVQ5"/>
<reference evidence="2" key="1">
    <citation type="journal article" date="2023" name="Mol. Phylogenet. Evol.">
        <title>Genome-scale phylogeny and comparative genomics of the fungal order Sordariales.</title>
        <authorList>
            <person name="Hensen N."/>
            <person name="Bonometti L."/>
            <person name="Westerberg I."/>
            <person name="Brannstrom I.O."/>
            <person name="Guillou S."/>
            <person name="Cros-Aarteil S."/>
            <person name="Calhoun S."/>
            <person name="Haridas S."/>
            <person name="Kuo A."/>
            <person name="Mondo S."/>
            <person name="Pangilinan J."/>
            <person name="Riley R."/>
            <person name="LaButti K."/>
            <person name="Andreopoulos B."/>
            <person name="Lipzen A."/>
            <person name="Chen C."/>
            <person name="Yan M."/>
            <person name="Daum C."/>
            <person name="Ng V."/>
            <person name="Clum A."/>
            <person name="Steindorff A."/>
            <person name="Ohm R.A."/>
            <person name="Martin F."/>
            <person name="Silar P."/>
            <person name="Natvig D.O."/>
            <person name="Lalanne C."/>
            <person name="Gautier V."/>
            <person name="Ament-Velasquez S.L."/>
            <person name="Kruys A."/>
            <person name="Hutchinson M.I."/>
            <person name="Powell A.J."/>
            <person name="Barry K."/>
            <person name="Miller A.N."/>
            <person name="Grigoriev I.V."/>
            <person name="Debuchy R."/>
            <person name="Gladieux P."/>
            <person name="Hiltunen Thoren M."/>
            <person name="Johannesson H."/>
        </authorList>
    </citation>
    <scope>NUCLEOTIDE SEQUENCE</scope>
    <source>
        <strain evidence="2">FGSC 1904</strain>
    </source>
</reference>
<dbReference type="PANTHER" id="PTHR35392">
    <property type="entry name" value="ZN(II)2CYS6 TRANSCRIPTION FACTOR (EUROFUNG)-RELATED-RELATED"/>
    <property type="match status" value="1"/>
</dbReference>
<feature type="region of interest" description="Disordered" evidence="1">
    <location>
        <begin position="287"/>
        <end position="356"/>
    </location>
</feature>
<keyword evidence="3" id="KW-1185">Reference proteome</keyword>
<comment type="caution">
    <text evidence="2">The sequence shown here is derived from an EMBL/GenBank/DDBJ whole genome shotgun (WGS) entry which is preliminary data.</text>
</comment>
<evidence type="ECO:0008006" key="4">
    <source>
        <dbReference type="Google" id="ProtNLM"/>
    </source>
</evidence>
<protein>
    <recommendedName>
        <fullName evidence="4">Zn(2)-C6 fungal-type domain-containing protein</fullName>
    </recommendedName>
</protein>
<name>A0AAE0NVQ5_SORBR</name>
<dbReference type="EMBL" id="JAUTDP010000015">
    <property type="protein sequence ID" value="KAK3388504.1"/>
    <property type="molecule type" value="Genomic_DNA"/>
</dbReference>
<dbReference type="Proteomes" id="UP001281003">
    <property type="component" value="Unassembled WGS sequence"/>
</dbReference>
<gene>
    <name evidence="2" type="ORF">B0T20DRAFT_457152</name>
</gene>
<reference evidence="2" key="2">
    <citation type="submission" date="2023-07" db="EMBL/GenBank/DDBJ databases">
        <authorList>
            <consortium name="Lawrence Berkeley National Laboratory"/>
            <person name="Haridas S."/>
            <person name="Hensen N."/>
            <person name="Bonometti L."/>
            <person name="Westerberg I."/>
            <person name="Brannstrom I.O."/>
            <person name="Guillou S."/>
            <person name="Cros-Aarteil S."/>
            <person name="Calhoun S."/>
            <person name="Kuo A."/>
            <person name="Mondo S."/>
            <person name="Pangilinan J."/>
            <person name="Riley R."/>
            <person name="LaButti K."/>
            <person name="Andreopoulos B."/>
            <person name="Lipzen A."/>
            <person name="Chen C."/>
            <person name="Yanf M."/>
            <person name="Daum C."/>
            <person name="Ng V."/>
            <person name="Clum A."/>
            <person name="Steindorff A."/>
            <person name="Ohm R."/>
            <person name="Martin F."/>
            <person name="Silar P."/>
            <person name="Natvig D."/>
            <person name="Lalanne C."/>
            <person name="Gautier V."/>
            <person name="Ament-velasquez S.L."/>
            <person name="Kruys A."/>
            <person name="Hutchinson M.I."/>
            <person name="Powell A.J."/>
            <person name="Barry K."/>
            <person name="Miller A.N."/>
            <person name="Grigoriev I.V."/>
            <person name="Debuchy R."/>
            <person name="Gladieux P."/>
            <person name="Thoren M.H."/>
            <person name="Johannesson H."/>
        </authorList>
    </citation>
    <scope>NUCLEOTIDE SEQUENCE</scope>
    <source>
        <strain evidence="2">FGSC 1904</strain>
    </source>
</reference>
<organism evidence="2 3">
    <name type="scientific">Sordaria brevicollis</name>
    <dbReference type="NCBI Taxonomy" id="83679"/>
    <lineage>
        <taxon>Eukaryota</taxon>
        <taxon>Fungi</taxon>
        <taxon>Dikarya</taxon>
        <taxon>Ascomycota</taxon>
        <taxon>Pezizomycotina</taxon>
        <taxon>Sordariomycetes</taxon>
        <taxon>Sordariomycetidae</taxon>
        <taxon>Sordariales</taxon>
        <taxon>Sordariaceae</taxon>
        <taxon>Sordaria</taxon>
    </lineage>
</organism>
<sequence>METAAMESVDVRLSGLSHNKVMMALVEQHYGCSIPDHQDLSVSWFSTSEDQLNNSDAAPIVRATPYPSVHVDPQWLYDSLDAGNNIFDTQILDINPGFPTLDPAYATLETENPMARPTNGNTQAHGPQQQGLVPEICLIPDSVASRSMSSGVSTPEPPLLTFNMSTPSDIDSFLSSSSNLPVFDDAASLFSDSHLYNFHGPITPVSLISSYRRQDELPMIIQEQSVVEFHTPSDHLQGLSDDAFAEQHEICQPPAQTMTMHNQGQFEVSASSPEPPKAVLEVVPKSIPSHTASSGPITKVWTLPKRIQRKTKPKSQTNNNGVTKPKPSEQPSAAATAQGSKPRTKRRGPYTDESKRLNTALTRVLKSCIRCRMNRGRCNPNPHHPSGPCLTCSQITGPTLSKMPCYRYIVTDASLYREQKHPSFSRRWSSMDIIDIPPCDWDTSSPSSSLPTSTITISVSPILVPEAPFSFRVRKFIPAEGDVVHEMWKTASGEMKQVALPRFAVAEMREAGETLRGYIERNVSKFIVGSVGGLDGLFWETYWMGFRGVRGARTPQERSLLTNVFRLWVVCRLTSNPVFISSGSEALGGTPIMDPESKYFGKVPMPKIMTAQFECIEYTNFLRPWSKAVLRELNELVLAKKREYWFTIYLAMFVLLHSCSMVTRRDRETAGKWGMRTKYANPTAIAAHHAGAQTMLAHFHFINKGVLPFHIPLDEEKGRQELAKAAALTEEQLDFVRRTGEMIRDPGRVARMKHVRDNFDVGDDFYWISMLYDREWKPVGND</sequence>
<evidence type="ECO:0000256" key="1">
    <source>
        <dbReference type="SAM" id="MobiDB-lite"/>
    </source>
</evidence>